<dbReference type="PANTHER" id="PTHR33395:SF22">
    <property type="entry name" value="REVERSE TRANSCRIPTASE DOMAIN-CONTAINING PROTEIN"/>
    <property type="match status" value="1"/>
</dbReference>
<keyword evidence="2" id="KW-0808">Transferase</keyword>
<dbReference type="CDD" id="cd01650">
    <property type="entry name" value="RT_nLTR_like"/>
    <property type="match status" value="1"/>
</dbReference>
<dbReference type="SUPFAM" id="SSF56672">
    <property type="entry name" value="DNA/RNA polymerases"/>
    <property type="match status" value="1"/>
</dbReference>
<dbReference type="GO" id="GO:0004519">
    <property type="term" value="F:endonuclease activity"/>
    <property type="evidence" value="ECO:0007669"/>
    <property type="project" value="UniProtKB-KW"/>
</dbReference>
<keyword evidence="2" id="KW-0695">RNA-directed DNA polymerase</keyword>
<dbReference type="PROSITE" id="PS50878">
    <property type="entry name" value="RT_POL"/>
    <property type="match status" value="1"/>
</dbReference>
<dbReference type="InterPro" id="IPR043502">
    <property type="entry name" value="DNA/RNA_pol_sf"/>
</dbReference>
<dbReference type="InterPro" id="IPR005135">
    <property type="entry name" value="Endo/exonuclease/phosphatase"/>
</dbReference>
<sequence length="932" mass="106070">HPHRPETARSLSISYTNIRSLMPKRDQICSLLTDNDTDILILTETWLHADIADKEILPENNIFSIHRRDRNDKRGGGVLIAIRNTVSSFILDLNSPLEIVWVACTSSANRFLIGACYRPPNSGHSFVSDLRNSITAASELFLTDNVYLFGDFNFPHIDWSLLTSPCKVSSDFIDVLLDFNLFQVVCQPTRGSNILDLIFTLVPETLGSITHHDGFSDHKLLNLDLHIPLTHAGKSSKVIRDYNKAKFGLINAELDKFISEEFLPSFSNRSVDENWMLFKDQISVLVSKYIPLISISNDKTNPWFTKHLRQLKDKKKRLYQNAKRLVNTSTWAKYKCCLKSYISALRSAKQKYFSRDVPSLMKSNPRKFWRLISPNNDQVHISLHDDSQTPLSDSACSSAFNAFFTSVFTREDYSNVPMVAELDYPYMAPIDVTAEGIACIISNLKVSTSSGINNINSKFLKNTVNASSLILCHIFRQSLSVGQLPLDWKISKVIPVFKSGSKHLPDNYRPISLTCISCKLLEHIIASHIYRHLESNHFFFANQHGFRKGYSCESQLLEFSNDIHFNMNNNLQTDCFFLDFSKAFDKVAHSRLIEKLVALRLDGHTLSWLRNFLTLRQQFTVVNGFSSPLSDVTSGVPQGSVLGPLPFLIYTNDLPSNIPSQLRLFADDCIIYRTINDANDHLALQADLDTISNWCQAWQMTLNVKKCKVMTFTRKKTVSKCNYLLNDSVVSQASSYKYLGIHFTPNLSWSLHISTIRSKASKTLGYFRRNLHKSPPTVRSLCYLTFVRPQLEFASAVWSPYQKYLTCRLESVQNRAARFISGNYKPNSSITVIKQDISLEPLELRRQLALLCLFQKYVHSPKPCPFPLEAPLRTSSRLHNNLSFRRISGKTLAFNSSALPRAISLWNGLPDTIASEVDRASFRNALEKVYRK</sequence>
<dbReference type="GO" id="GO:0003964">
    <property type="term" value="F:RNA-directed DNA polymerase activity"/>
    <property type="evidence" value="ECO:0007669"/>
    <property type="project" value="UniProtKB-KW"/>
</dbReference>
<accession>A0A1E1XGZ3</accession>
<keyword evidence="2" id="KW-0255">Endonuclease</keyword>
<dbReference type="EMBL" id="GFAC01000877">
    <property type="protein sequence ID" value="JAT98311.1"/>
    <property type="molecule type" value="mRNA"/>
</dbReference>
<evidence type="ECO:0000259" key="1">
    <source>
        <dbReference type="PROSITE" id="PS50878"/>
    </source>
</evidence>
<feature type="domain" description="Reverse transcriptase" evidence="1">
    <location>
        <begin position="477"/>
        <end position="743"/>
    </location>
</feature>
<feature type="non-terminal residue" evidence="2">
    <location>
        <position position="1"/>
    </location>
</feature>
<name>A0A1E1XGZ3_9ACAR</name>
<dbReference type="Pfam" id="PF03372">
    <property type="entry name" value="Exo_endo_phos"/>
    <property type="match status" value="1"/>
</dbReference>
<dbReference type="PANTHER" id="PTHR33395">
    <property type="entry name" value="TRANSCRIPTASE, PUTATIVE-RELATED-RELATED"/>
    <property type="match status" value="1"/>
</dbReference>
<reference evidence="2" key="1">
    <citation type="journal article" date="2017" name="Front. Cell. Infect. Microbiol.">
        <title>The Distinct Transcriptional Response of the Midgut of Amblyomma sculptum and Amblyomma aureolatum Ticks to Rickettsia rickettsii Correlates to Their Differences in Susceptibility to Infection.</title>
        <authorList>
            <person name="Martins L.A."/>
            <person name="Galletti M.F.B.M."/>
            <person name="Ribeiro J.M."/>
            <person name="Fujita A."/>
            <person name="Costa F.B."/>
            <person name="Labruna M.B."/>
            <person name="Daffre S."/>
            <person name="Fogaca A.C."/>
        </authorList>
    </citation>
    <scope>NUCLEOTIDE SEQUENCE</scope>
</reference>
<keyword evidence="2" id="KW-0378">Hydrolase</keyword>
<keyword evidence="2" id="KW-0540">Nuclease</keyword>
<organism evidence="2">
    <name type="scientific">Amblyomma aureolatum</name>
    <dbReference type="NCBI Taxonomy" id="187763"/>
    <lineage>
        <taxon>Eukaryota</taxon>
        <taxon>Metazoa</taxon>
        <taxon>Ecdysozoa</taxon>
        <taxon>Arthropoda</taxon>
        <taxon>Chelicerata</taxon>
        <taxon>Arachnida</taxon>
        <taxon>Acari</taxon>
        <taxon>Parasitiformes</taxon>
        <taxon>Ixodida</taxon>
        <taxon>Ixodoidea</taxon>
        <taxon>Ixodidae</taxon>
        <taxon>Amblyomminae</taxon>
        <taxon>Amblyomma</taxon>
    </lineage>
</organism>
<dbReference type="Pfam" id="PF00078">
    <property type="entry name" value="RVT_1"/>
    <property type="match status" value="1"/>
</dbReference>
<dbReference type="SUPFAM" id="SSF56219">
    <property type="entry name" value="DNase I-like"/>
    <property type="match status" value="1"/>
</dbReference>
<dbReference type="AlphaFoldDB" id="A0A1E1XGZ3"/>
<evidence type="ECO:0000313" key="2">
    <source>
        <dbReference type="EMBL" id="JAT98311.1"/>
    </source>
</evidence>
<keyword evidence="2" id="KW-0548">Nucleotidyltransferase</keyword>
<proteinExistence type="evidence at transcript level"/>
<dbReference type="Gene3D" id="3.60.10.10">
    <property type="entry name" value="Endonuclease/exonuclease/phosphatase"/>
    <property type="match status" value="1"/>
</dbReference>
<dbReference type="InterPro" id="IPR036691">
    <property type="entry name" value="Endo/exonu/phosph_ase_sf"/>
</dbReference>
<protein>
    <submittedName>
        <fullName evidence="2">Putative endonuclease/reverse transcriptase</fullName>
    </submittedName>
</protein>
<dbReference type="InterPro" id="IPR000477">
    <property type="entry name" value="RT_dom"/>
</dbReference>